<evidence type="ECO:0000256" key="19">
    <source>
        <dbReference type="SAM" id="MobiDB-lite"/>
    </source>
</evidence>
<evidence type="ECO:0000256" key="15">
    <source>
        <dbReference type="ARBA" id="ARBA00023329"/>
    </source>
</evidence>
<keyword evidence="15" id="KW-0968">Cytoplasmic vesicle</keyword>
<dbReference type="PANTHER" id="PTHR10687">
    <property type="entry name" value="SECRETORY CARRIER-ASSOCIATED MEMBRANE PROTEIN SCAMP"/>
    <property type="match status" value="1"/>
</dbReference>
<comment type="caution">
    <text evidence="18">Lacks conserved residue(s) required for the propagation of feature annotation.</text>
</comment>
<dbReference type="GO" id="GO:0032588">
    <property type="term" value="C:trans-Golgi network membrane"/>
    <property type="evidence" value="ECO:0007669"/>
    <property type="project" value="TreeGrafter"/>
</dbReference>
<evidence type="ECO:0000256" key="1">
    <source>
        <dbReference type="ARBA" id="ARBA00004166"/>
    </source>
</evidence>
<dbReference type="GO" id="GO:0015031">
    <property type="term" value="P:protein transport"/>
    <property type="evidence" value="ECO:0007669"/>
    <property type="project" value="UniProtKB-KW"/>
</dbReference>
<keyword evidence="14 18" id="KW-0472">Membrane</keyword>
<evidence type="ECO:0000256" key="12">
    <source>
        <dbReference type="ARBA" id="ARBA00023018"/>
    </source>
</evidence>
<feature type="transmembrane region" description="Helical" evidence="18">
    <location>
        <begin position="107"/>
        <end position="127"/>
    </location>
</feature>
<dbReference type="Ensembl" id="ENSBIXT00000003082.1">
    <property type="protein sequence ID" value="ENSBIXP00000006783.1"/>
    <property type="gene ID" value="ENSBIXG00000012854.1"/>
</dbReference>
<evidence type="ECO:0000256" key="5">
    <source>
        <dbReference type="ARBA" id="ARBA00022448"/>
    </source>
</evidence>
<comment type="subcellular location">
    <subcellularLocation>
        <location evidence="4">Cell membrane</location>
        <topology evidence="4">Multi-pass membrane protein</topology>
    </subcellularLocation>
    <subcellularLocation>
        <location evidence="3">Cytoplasmic vesicle</location>
        <location evidence="3">Secretory vesicle</location>
        <location evidence="3">Synaptic vesicle membrane</location>
        <topology evidence="3">Multi-pass membrane protein</topology>
    </subcellularLocation>
    <subcellularLocation>
        <location evidence="1">Golgi apparatus</location>
        <location evidence="1">trans-Golgi network membrane</location>
        <topology evidence="1">Multi-pass membrane protein</topology>
    </subcellularLocation>
    <subcellularLocation>
        <location evidence="18">Membrane</location>
        <topology evidence="18">Multi-pass membrane protein</topology>
    </subcellularLocation>
    <subcellularLocation>
        <location evidence="2">Recycling endosome membrane</location>
        <topology evidence="2">Multi-pass membrane protein</topology>
    </subcellularLocation>
</comment>
<dbReference type="PANTHER" id="PTHR10687:SF5">
    <property type="entry name" value="SECRETORY CARRIER-ASSOCIATED MEMBRANE PROTEIN 5"/>
    <property type="match status" value="1"/>
</dbReference>
<keyword evidence="9" id="KW-0967">Endosome</keyword>
<evidence type="ECO:0000256" key="17">
    <source>
        <dbReference type="ARBA" id="ARBA00038598"/>
    </source>
</evidence>
<dbReference type="GO" id="GO:0005886">
    <property type="term" value="C:plasma membrane"/>
    <property type="evidence" value="ECO:0007669"/>
    <property type="project" value="UniProtKB-SubCell"/>
</dbReference>
<evidence type="ECO:0000256" key="9">
    <source>
        <dbReference type="ARBA" id="ARBA00022753"/>
    </source>
</evidence>
<evidence type="ECO:0000256" key="8">
    <source>
        <dbReference type="ARBA" id="ARBA00022692"/>
    </source>
</evidence>
<dbReference type="GO" id="GO:0055038">
    <property type="term" value="C:recycling endosome membrane"/>
    <property type="evidence" value="ECO:0007669"/>
    <property type="project" value="UniProtKB-SubCell"/>
</dbReference>
<evidence type="ECO:0000256" key="13">
    <source>
        <dbReference type="ARBA" id="ARBA00023034"/>
    </source>
</evidence>
<organism evidence="20 21">
    <name type="scientific">Bos indicus x Bos taurus</name>
    <name type="common">Hybrid cattle</name>
    <dbReference type="NCBI Taxonomy" id="30522"/>
    <lineage>
        <taxon>Eukaryota</taxon>
        <taxon>Metazoa</taxon>
        <taxon>Chordata</taxon>
        <taxon>Craniata</taxon>
        <taxon>Vertebrata</taxon>
        <taxon>Euteleostomi</taxon>
        <taxon>Mammalia</taxon>
        <taxon>Eutheria</taxon>
        <taxon>Laurasiatheria</taxon>
        <taxon>Artiodactyla</taxon>
        <taxon>Ruminantia</taxon>
        <taxon>Pecora</taxon>
        <taxon>Bovidae</taxon>
        <taxon>Bovinae</taxon>
        <taxon>Bos</taxon>
    </lineage>
</organism>
<evidence type="ECO:0000256" key="4">
    <source>
        <dbReference type="ARBA" id="ARBA00004651"/>
    </source>
</evidence>
<keyword evidence="10" id="KW-0653">Protein transport</keyword>
<feature type="region of interest" description="Disordered" evidence="19">
    <location>
        <begin position="299"/>
        <end position="338"/>
    </location>
</feature>
<keyword evidence="6" id="KW-1003">Cell membrane</keyword>
<evidence type="ECO:0000256" key="10">
    <source>
        <dbReference type="ARBA" id="ARBA00022927"/>
    </source>
</evidence>
<comment type="subunit">
    <text evidence="17">Interacts (via C-terminal part) with SYT1 and SYT2; interaction with synaptotagmins making a link with the SNARE molecules. Interacts with SLC9A7.</text>
</comment>
<keyword evidence="13" id="KW-0333">Golgi apparatus</keyword>
<evidence type="ECO:0000256" key="11">
    <source>
        <dbReference type="ARBA" id="ARBA00022989"/>
    </source>
</evidence>
<evidence type="ECO:0000256" key="3">
    <source>
        <dbReference type="ARBA" id="ARBA00004644"/>
    </source>
</evidence>
<evidence type="ECO:0000313" key="21">
    <source>
        <dbReference type="Proteomes" id="UP000314981"/>
    </source>
</evidence>
<feature type="transmembrane region" description="Helical" evidence="18">
    <location>
        <begin position="12"/>
        <end position="34"/>
    </location>
</feature>
<feature type="transmembrane region" description="Helical" evidence="18">
    <location>
        <begin position="139"/>
        <end position="162"/>
    </location>
</feature>
<evidence type="ECO:0000313" key="20">
    <source>
        <dbReference type="Ensembl" id="ENSBIXP00000006783.1"/>
    </source>
</evidence>
<keyword evidence="5 18" id="KW-0813">Transport</keyword>
<keyword evidence="7" id="KW-0268">Exocytosis</keyword>
<dbReference type="STRING" id="30522.A0A4W2C273"/>
<keyword evidence="12" id="KW-0770">Synapse</keyword>
<reference evidence="20 21" key="1">
    <citation type="submission" date="2018-11" db="EMBL/GenBank/DDBJ databases">
        <title>Haplotype-resolved cattle genomes.</title>
        <authorList>
            <person name="Low W.Y."/>
            <person name="Tearle R."/>
            <person name="Bickhart D.M."/>
            <person name="Rosen B.D."/>
            <person name="Koren S."/>
            <person name="Rhie A."/>
            <person name="Hiendleder S."/>
            <person name="Phillippy A.M."/>
            <person name="Smith T.P.L."/>
            <person name="Williams J.L."/>
        </authorList>
    </citation>
    <scope>NUCLEOTIDE SEQUENCE [LARGE SCALE GENOMIC DNA]</scope>
</reference>
<evidence type="ECO:0000256" key="16">
    <source>
        <dbReference type="ARBA" id="ARBA00038169"/>
    </source>
</evidence>
<sequence length="338" mass="36714">MYLCVCIGCCDLWVRTCVNVVCMCVCVCLYLSGLGLSACVRLWVCAELWVCLCVVLVCSAWALVSVRVCCPSGVCVHAPGSAVNSVTLAVNLVGCLAWLIGGGGATNFGLAFLWLILFTPCSYVCWFRPIYKAFKTDSSFSFMAFFFTFMAQLVISIIQAVGIPGWGVCGWIATISFFGTNIGSAVVMLIPTVLFTVMAVFSFIALSMVCGRLWSYRVVLGGTVICNDPSSKLQKDPVVFPGTHSGMARWTLLPGHGSERGLAFMVAYLWLPRLFWTGCLFPLINPSLCSSPYRSINSTGAAGGVSAKLRRSGPREHGRTRTCSRRPRMQPWGPHRAP</sequence>
<reference evidence="20" key="3">
    <citation type="submission" date="2025-09" db="UniProtKB">
        <authorList>
            <consortium name="Ensembl"/>
        </authorList>
    </citation>
    <scope>IDENTIFICATION</scope>
</reference>
<dbReference type="Pfam" id="PF04144">
    <property type="entry name" value="SCAMP"/>
    <property type="match status" value="1"/>
</dbReference>
<accession>A0A4W2C273</accession>
<reference evidence="20" key="2">
    <citation type="submission" date="2025-08" db="UniProtKB">
        <authorList>
            <consortium name="Ensembl"/>
        </authorList>
    </citation>
    <scope>IDENTIFICATION</scope>
</reference>
<name>A0A4W2C273_BOBOX</name>
<dbReference type="GO" id="GO:0006887">
    <property type="term" value="P:exocytosis"/>
    <property type="evidence" value="ECO:0007669"/>
    <property type="project" value="UniProtKB-KW"/>
</dbReference>
<evidence type="ECO:0000256" key="14">
    <source>
        <dbReference type="ARBA" id="ARBA00023136"/>
    </source>
</evidence>
<feature type="transmembrane region" description="Helical" evidence="18">
    <location>
        <begin position="182"/>
        <end position="206"/>
    </location>
</feature>
<keyword evidence="21" id="KW-1185">Reference proteome</keyword>
<protein>
    <recommendedName>
        <fullName evidence="18">Secretory carrier-associated membrane protein</fullName>
        <shortName evidence="18">Secretory carrier membrane protein</shortName>
    </recommendedName>
</protein>
<keyword evidence="11 18" id="KW-1133">Transmembrane helix</keyword>
<dbReference type="GO" id="GO:0030672">
    <property type="term" value="C:synaptic vesicle membrane"/>
    <property type="evidence" value="ECO:0007669"/>
    <property type="project" value="UniProtKB-SubCell"/>
</dbReference>
<evidence type="ECO:0000256" key="6">
    <source>
        <dbReference type="ARBA" id="ARBA00022475"/>
    </source>
</evidence>
<dbReference type="AlphaFoldDB" id="A0A4W2C273"/>
<evidence type="ECO:0000256" key="18">
    <source>
        <dbReference type="RuleBase" id="RU363122"/>
    </source>
</evidence>
<comment type="similarity">
    <text evidence="16">Belongs to the SCAMP family. SCAMP5 subfamily.</text>
</comment>
<dbReference type="InterPro" id="IPR007273">
    <property type="entry name" value="SCAMP"/>
</dbReference>
<feature type="transmembrane region" description="Helical" evidence="18">
    <location>
        <begin position="82"/>
        <end position="101"/>
    </location>
</feature>
<proteinExistence type="inferred from homology"/>
<evidence type="ECO:0000256" key="7">
    <source>
        <dbReference type="ARBA" id="ARBA00022483"/>
    </source>
</evidence>
<evidence type="ECO:0000256" key="2">
    <source>
        <dbReference type="ARBA" id="ARBA00004195"/>
    </source>
</evidence>
<dbReference type="Proteomes" id="UP000314981">
    <property type="component" value="Chromosome 21"/>
</dbReference>
<keyword evidence="8 18" id="KW-0812">Transmembrane</keyword>
<feature type="transmembrane region" description="Helical" evidence="18">
    <location>
        <begin position="46"/>
        <end position="70"/>
    </location>
</feature>